<feature type="region of interest" description="Disordered" evidence="1">
    <location>
        <begin position="597"/>
        <end position="617"/>
    </location>
</feature>
<dbReference type="RefSeq" id="WP_110463459.1">
    <property type="nucleotide sequence ID" value="NZ_QKMR01000029.1"/>
</dbReference>
<name>A0A318XG35_9FIRM</name>
<dbReference type="SUPFAM" id="SSF48403">
    <property type="entry name" value="Ankyrin repeat"/>
    <property type="match status" value="1"/>
</dbReference>
<keyword evidence="3" id="KW-1185">Reference proteome</keyword>
<evidence type="ECO:0000313" key="3">
    <source>
        <dbReference type="Proteomes" id="UP000248132"/>
    </source>
</evidence>
<feature type="compositionally biased region" description="Polar residues" evidence="1">
    <location>
        <begin position="161"/>
        <end position="170"/>
    </location>
</feature>
<dbReference type="Proteomes" id="UP000248132">
    <property type="component" value="Unassembled WGS sequence"/>
</dbReference>
<feature type="region of interest" description="Disordered" evidence="1">
    <location>
        <begin position="237"/>
        <end position="263"/>
    </location>
</feature>
<organism evidence="2 3">
    <name type="scientific">Ruminiclostridium sufflavum DSM 19573</name>
    <dbReference type="NCBI Taxonomy" id="1121337"/>
    <lineage>
        <taxon>Bacteria</taxon>
        <taxon>Bacillati</taxon>
        <taxon>Bacillota</taxon>
        <taxon>Clostridia</taxon>
        <taxon>Eubacteriales</taxon>
        <taxon>Oscillospiraceae</taxon>
        <taxon>Ruminiclostridium</taxon>
    </lineage>
</organism>
<gene>
    <name evidence="2" type="ORF">LY28_03508</name>
</gene>
<evidence type="ECO:0008006" key="4">
    <source>
        <dbReference type="Google" id="ProtNLM"/>
    </source>
</evidence>
<sequence length="617" mass="68664">MKKINLYKPGGKGEEGIPKSIQEVADELEERLKNQGIKPDSYFLSDPYKVLRKNAFPGERKISGTLSVGNGEVRAFISLSSEEGEESQIKGRMCIAQYKIEKGKMSEAFEKATKALKVMLGSFYMDMEENLNIQTNLENEQQAQKASEQQKAAEPGKENAVISTDNRSPQEIAKSIQQALSDSEVAEEYKKLQEQEADKKSSTQAANIETAKTQTIKIQADNKVLADKKIVEYSNKKAGSESAQTAQTAGTSETVNTANTSGTENSDLKNQLINVNFTPAQAEVVINLLEENQNRYEPKSSMFRLLGDVLGKMLHALNKKLDSIIDSEKIVSDKLELIYSAINNENYELFAERYAGLEQKIKYCHDILSEAAQGKSIQSTSIINHILNKEKVPVSIRTLQNAFVTAIDNNVESALAIYKYSDANLHGEAQFNTIRGFLSHALNTLPDNEAEKFIQISSIKAFDDTVIFKEMLRAGKYDLFNSCLQQCKNIDEHAPSLYYFAAQRKDADALHTLASMNANINENGGEALYTCFETNKPETAKILINFGADIKTLTDRIELIQKSNPEYELPDESKGFLNEICRHAGFDGYSATLQQNSTEEYAEDEVHGENGDLGANY</sequence>
<reference evidence="2 3" key="1">
    <citation type="submission" date="2018-06" db="EMBL/GenBank/DDBJ databases">
        <title>Genomic Encyclopedia of Type Strains, Phase I: the one thousand microbial genomes (KMG-I) project.</title>
        <authorList>
            <person name="Kyrpides N."/>
        </authorList>
    </citation>
    <scope>NUCLEOTIDE SEQUENCE [LARGE SCALE GENOMIC DNA]</scope>
    <source>
        <strain evidence="2 3">DSM 19573</strain>
    </source>
</reference>
<evidence type="ECO:0000313" key="2">
    <source>
        <dbReference type="EMBL" id="PYG84887.1"/>
    </source>
</evidence>
<accession>A0A318XG35</accession>
<dbReference type="OrthoDB" id="2078065at2"/>
<proteinExistence type="predicted"/>
<feature type="compositionally biased region" description="Low complexity" evidence="1">
    <location>
        <begin position="139"/>
        <end position="153"/>
    </location>
</feature>
<dbReference type="InterPro" id="IPR036770">
    <property type="entry name" value="Ankyrin_rpt-contain_sf"/>
</dbReference>
<dbReference type="EMBL" id="QKMR01000029">
    <property type="protein sequence ID" value="PYG84887.1"/>
    <property type="molecule type" value="Genomic_DNA"/>
</dbReference>
<feature type="region of interest" description="Disordered" evidence="1">
    <location>
        <begin position="139"/>
        <end position="170"/>
    </location>
</feature>
<feature type="compositionally biased region" description="Polar residues" evidence="1">
    <location>
        <begin position="241"/>
        <end position="263"/>
    </location>
</feature>
<protein>
    <recommendedName>
        <fullName evidence="4">Ankyrin repeat protein</fullName>
    </recommendedName>
</protein>
<dbReference type="Gene3D" id="1.25.40.20">
    <property type="entry name" value="Ankyrin repeat-containing domain"/>
    <property type="match status" value="1"/>
</dbReference>
<evidence type="ECO:0000256" key="1">
    <source>
        <dbReference type="SAM" id="MobiDB-lite"/>
    </source>
</evidence>
<dbReference type="AlphaFoldDB" id="A0A318XG35"/>
<comment type="caution">
    <text evidence="2">The sequence shown here is derived from an EMBL/GenBank/DDBJ whole genome shotgun (WGS) entry which is preliminary data.</text>
</comment>